<accession>A0A8D9HKX8</accession>
<feature type="region of interest" description="Disordered" evidence="1">
    <location>
        <begin position="1"/>
        <end position="21"/>
    </location>
</feature>
<proteinExistence type="predicted"/>
<reference evidence="2 3" key="1">
    <citation type="submission" date="2021-07" db="EMBL/GenBank/DDBJ databases">
        <authorList>
            <consortium name="Genoscope - CEA"/>
            <person name="William W."/>
        </authorList>
    </citation>
    <scope>NUCLEOTIDE SEQUENCE [LARGE SCALE GENOMIC DNA]</scope>
</reference>
<organism evidence="2 3">
    <name type="scientific">Brassica campestris</name>
    <name type="common">Field mustard</name>
    <dbReference type="NCBI Taxonomy" id="3711"/>
    <lineage>
        <taxon>Eukaryota</taxon>
        <taxon>Viridiplantae</taxon>
        <taxon>Streptophyta</taxon>
        <taxon>Embryophyta</taxon>
        <taxon>Tracheophyta</taxon>
        <taxon>Spermatophyta</taxon>
        <taxon>Magnoliopsida</taxon>
        <taxon>eudicotyledons</taxon>
        <taxon>Gunneridae</taxon>
        <taxon>Pentapetalae</taxon>
        <taxon>rosids</taxon>
        <taxon>malvids</taxon>
        <taxon>Brassicales</taxon>
        <taxon>Brassicaceae</taxon>
        <taxon>Brassiceae</taxon>
        <taxon>Brassica</taxon>
    </lineage>
</organism>
<dbReference type="Proteomes" id="UP000694005">
    <property type="component" value="Chromosome A07"/>
</dbReference>
<evidence type="ECO:0000313" key="2">
    <source>
        <dbReference type="EMBL" id="CAG7901653.1"/>
    </source>
</evidence>
<sequence length="91" mass="10380">GKPKVKSVDPPPPITQPQQQQQVVLFAVSEETDLTPENLLYFHRRSFCFLDLHRLRLPINLLLPGKQATPSSRKFSSFKGREIDKSNPVLL</sequence>
<protein>
    <submittedName>
        <fullName evidence="2">Uncharacterized protein</fullName>
    </submittedName>
</protein>
<gene>
    <name evidence="2" type="ORF">BRAPAZ1V2_A07P12970.2</name>
</gene>
<dbReference type="Gramene" id="A07p12970.2_BraZ1">
    <property type="protein sequence ID" value="A07p12970.2_BraZ1.CDS.1"/>
    <property type="gene ID" value="A07g12970.2_BraZ1"/>
</dbReference>
<dbReference type="AlphaFoldDB" id="A0A8D9HKX8"/>
<evidence type="ECO:0000256" key="1">
    <source>
        <dbReference type="SAM" id="MobiDB-lite"/>
    </source>
</evidence>
<evidence type="ECO:0000313" key="3">
    <source>
        <dbReference type="Proteomes" id="UP000694005"/>
    </source>
</evidence>
<name>A0A8D9HKX8_BRACM</name>
<dbReference type="EMBL" id="LS974623">
    <property type="protein sequence ID" value="CAG7901653.1"/>
    <property type="molecule type" value="Genomic_DNA"/>
</dbReference>
<feature type="non-terminal residue" evidence="2">
    <location>
        <position position="1"/>
    </location>
</feature>